<gene>
    <name evidence="2" type="ORF">PPENT_87.1.T0670089</name>
</gene>
<keyword evidence="1" id="KW-0175">Coiled coil</keyword>
<dbReference type="EMBL" id="CAJJDO010000067">
    <property type="protein sequence ID" value="CAD8177233.1"/>
    <property type="molecule type" value="Genomic_DNA"/>
</dbReference>
<accession>A0A8S1VKV6</accession>
<feature type="coiled-coil region" evidence="1">
    <location>
        <begin position="64"/>
        <end position="156"/>
    </location>
</feature>
<sequence length="233" mass="27992">MQVYQSCQNDYNEENKQIKQKLLEYWVKLQKSLDEEYEEILKLSQESDPNDIINALFIIEDARQEQQKLDKQQLEVLTKELQQEKKKIIELQQQNQHLTQINQKTDIQLEKRQMEIKINELSLALVQCKEDKILYMQQAQQEIQHLKEQELELKNKIQMLEYGQQKKLYFQKNEDDLKRQSKDFIDDDIPKINTYPKVKFDQSKLSQVQNQKKIIKIDQVQGVSQALFKFGSK</sequence>
<protein>
    <submittedName>
        <fullName evidence="2">Uncharacterized protein</fullName>
    </submittedName>
</protein>
<evidence type="ECO:0000313" key="3">
    <source>
        <dbReference type="Proteomes" id="UP000689195"/>
    </source>
</evidence>
<organism evidence="2 3">
    <name type="scientific">Paramecium pentaurelia</name>
    <dbReference type="NCBI Taxonomy" id="43138"/>
    <lineage>
        <taxon>Eukaryota</taxon>
        <taxon>Sar</taxon>
        <taxon>Alveolata</taxon>
        <taxon>Ciliophora</taxon>
        <taxon>Intramacronucleata</taxon>
        <taxon>Oligohymenophorea</taxon>
        <taxon>Peniculida</taxon>
        <taxon>Parameciidae</taxon>
        <taxon>Paramecium</taxon>
    </lineage>
</organism>
<dbReference type="AlphaFoldDB" id="A0A8S1VKV6"/>
<keyword evidence="3" id="KW-1185">Reference proteome</keyword>
<dbReference type="Proteomes" id="UP000689195">
    <property type="component" value="Unassembled WGS sequence"/>
</dbReference>
<comment type="caution">
    <text evidence="2">The sequence shown here is derived from an EMBL/GenBank/DDBJ whole genome shotgun (WGS) entry which is preliminary data.</text>
</comment>
<reference evidence="2" key="1">
    <citation type="submission" date="2021-01" db="EMBL/GenBank/DDBJ databases">
        <authorList>
            <consortium name="Genoscope - CEA"/>
            <person name="William W."/>
        </authorList>
    </citation>
    <scope>NUCLEOTIDE SEQUENCE</scope>
</reference>
<evidence type="ECO:0000313" key="2">
    <source>
        <dbReference type="EMBL" id="CAD8177233.1"/>
    </source>
</evidence>
<name>A0A8S1VKV6_9CILI</name>
<proteinExistence type="predicted"/>
<evidence type="ECO:0000256" key="1">
    <source>
        <dbReference type="SAM" id="Coils"/>
    </source>
</evidence>